<dbReference type="Pfam" id="PF00005">
    <property type="entry name" value="ABC_tran"/>
    <property type="match status" value="1"/>
</dbReference>
<dbReference type="Proteomes" id="UP000063718">
    <property type="component" value="Unassembled WGS sequence"/>
</dbReference>
<organism evidence="6">
    <name type="scientific">Moorella thermoacetica Y72</name>
    <dbReference type="NCBI Taxonomy" id="1325331"/>
    <lineage>
        <taxon>Bacteria</taxon>
        <taxon>Bacillati</taxon>
        <taxon>Bacillota</taxon>
        <taxon>Clostridia</taxon>
        <taxon>Neomoorellales</taxon>
        <taxon>Neomoorellaceae</taxon>
        <taxon>Neomoorella</taxon>
    </lineage>
</organism>
<dbReference type="CDD" id="cd03220">
    <property type="entry name" value="ABC_KpsT_Wzt"/>
    <property type="match status" value="1"/>
</dbReference>
<dbReference type="Gene3D" id="3.40.50.300">
    <property type="entry name" value="P-loop containing nucleotide triphosphate hydrolases"/>
    <property type="match status" value="1"/>
</dbReference>
<dbReference type="InterPro" id="IPR003593">
    <property type="entry name" value="AAA+_ATPase"/>
</dbReference>
<comment type="similarity">
    <text evidence="1">Belongs to the ABC transporter superfamily.</text>
</comment>
<dbReference type="GO" id="GO:0016887">
    <property type="term" value="F:ATP hydrolysis activity"/>
    <property type="evidence" value="ECO:0007669"/>
    <property type="project" value="InterPro"/>
</dbReference>
<gene>
    <name evidence="6" type="ORF">MTY_1718</name>
</gene>
<dbReference type="PROSITE" id="PS50893">
    <property type="entry name" value="ABC_TRANSPORTER_2"/>
    <property type="match status" value="1"/>
</dbReference>
<dbReference type="EMBL" id="DF238840">
    <property type="protein sequence ID" value="GAF26378.1"/>
    <property type="molecule type" value="Genomic_DNA"/>
</dbReference>
<dbReference type="InterPro" id="IPR003439">
    <property type="entry name" value="ABC_transporter-like_ATP-bd"/>
</dbReference>
<feature type="domain" description="ABC transporter" evidence="5">
    <location>
        <begin position="48"/>
        <end position="271"/>
    </location>
</feature>
<dbReference type="InterPro" id="IPR050683">
    <property type="entry name" value="Bact_Polysacc_Export_ATP-bd"/>
</dbReference>
<evidence type="ECO:0000256" key="1">
    <source>
        <dbReference type="ARBA" id="ARBA00005417"/>
    </source>
</evidence>
<protein>
    <submittedName>
        <fullName evidence="6">ABC-type polysaccharide/polyol phosphate transport system, ATPase component</fullName>
    </submittedName>
</protein>
<dbReference type="InterPro" id="IPR015860">
    <property type="entry name" value="ABC_transpr_TagH-like"/>
</dbReference>
<evidence type="ECO:0000256" key="3">
    <source>
        <dbReference type="ARBA" id="ARBA00022741"/>
    </source>
</evidence>
<keyword evidence="3" id="KW-0547">Nucleotide-binding</keyword>
<accession>A0A0S6UBN2</accession>
<dbReference type="AlphaFoldDB" id="A0A0S6UBN2"/>
<dbReference type="GO" id="GO:0140359">
    <property type="term" value="F:ABC-type transporter activity"/>
    <property type="evidence" value="ECO:0007669"/>
    <property type="project" value="InterPro"/>
</dbReference>
<dbReference type="PROSITE" id="PS00211">
    <property type="entry name" value="ABC_TRANSPORTER_1"/>
    <property type="match status" value="1"/>
</dbReference>
<dbReference type="PANTHER" id="PTHR46743:SF2">
    <property type="entry name" value="TEICHOIC ACIDS EXPORT ATP-BINDING PROTEIN TAGH"/>
    <property type="match status" value="1"/>
</dbReference>
<dbReference type="PANTHER" id="PTHR46743">
    <property type="entry name" value="TEICHOIC ACIDS EXPORT ATP-BINDING PROTEIN TAGH"/>
    <property type="match status" value="1"/>
</dbReference>
<keyword evidence="4" id="KW-0067">ATP-binding</keyword>
<evidence type="ECO:0000259" key="5">
    <source>
        <dbReference type="PROSITE" id="PS50893"/>
    </source>
</evidence>
<name>A0A0S6UBN2_NEOTH</name>
<dbReference type="GO" id="GO:0016020">
    <property type="term" value="C:membrane"/>
    <property type="evidence" value="ECO:0007669"/>
    <property type="project" value="InterPro"/>
</dbReference>
<evidence type="ECO:0000313" key="6">
    <source>
        <dbReference type="EMBL" id="GAF26378.1"/>
    </source>
</evidence>
<dbReference type="SMART" id="SM00382">
    <property type="entry name" value="AAA"/>
    <property type="match status" value="1"/>
</dbReference>
<evidence type="ECO:0000256" key="2">
    <source>
        <dbReference type="ARBA" id="ARBA00022448"/>
    </source>
</evidence>
<keyword evidence="2" id="KW-0813">Transport</keyword>
<evidence type="ECO:0000256" key="4">
    <source>
        <dbReference type="ARBA" id="ARBA00022840"/>
    </source>
</evidence>
<dbReference type="InterPro" id="IPR017871">
    <property type="entry name" value="ABC_transporter-like_CS"/>
</dbReference>
<sequence length="279" mass="31603">MAFTWLDCWSFATWSPLLRRSCRLAIIEVQGLWKKFRLRQDRAENISTLFINLFRKLPNMDKELWALKDINFTVQEGKSLGIIGVNGSGKSTLLKILTGTLRPTRGQITVRGRRSSLIELGAGFHPDFSGRDNVYLNGLILGMSRAQVKRKFDEIVAFAELEQFIDVPVKYYSSGMQARLGFAVATAVEPEILIVDEVLAVGDGNFQQKCLARIREMQRRGTSILLVSHTMKDIETICDEALWLHKGEAVRFGEAKDVVREYQINQRLPFCQVKMSGTG</sequence>
<reference evidence="6" key="1">
    <citation type="journal article" date="2014" name="Gene">
        <title>Genome-guided analysis of transformation efficiency and carbon dioxide assimilation by Moorella thermoacetica Y72.</title>
        <authorList>
            <person name="Tsukahara K."/>
            <person name="Kita A."/>
            <person name="Nakashimada Y."/>
            <person name="Hoshino T."/>
            <person name="Murakami K."/>
        </authorList>
    </citation>
    <scope>NUCLEOTIDE SEQUENCE [LARGE SCALE GENOMIC DNA]</scope>
    <source>
        <strain evidence="6">Y72</strain>
    </source>
</reference>
<dbReference type="GO" id="GO:0005524">
    <property type="term" value="F:ATP binding"/>
    <property type="evidence" value="ECO:0007669"/>
    <property type="project" value="UniProtKB-KW"/>
</dbReference>
<dbReference type="SUPFAM" id="SSF52540">
    <property type="entry name" value="P-loop containing nucleoside triphosphate hydrolases"/>
    <property type="match status" value="1"/>
</dbReference>
<dbReference type="InterPro" id="IPR027417">
    <property type="entry name" value="P-loop_NTPase"/>
</dbReference>
<proteinExistence type="inferred from homology"/>